<dbReference type="Pfam" id="PF02805">
    <property type="entry name" value="Ada_Zn_binding"/>
    <property type="match status" value="1"/>
</dbReference>
<proteinExistence type="predicted"/>
<sequence>MFNVLKHSELTQSILKSKIRNKEICFGGNLRLKIYGKLSCKSGKRMKPENRVFFKTEKEALENGYRPCGHCLKMKYKEWIYLTRK</sequence>
<dbReference type="Proteomes" id="UP001501081">
    <property type="component" value="Unassembled WGS sequence"/>
</dbReference>
<name>A0ABP7NWX2_9SPHI</name>
<accession>A0ABP7NWX2</accession>
<gene>
    <name evidence="3" type="ORF">GCM10022246_06720</name>
</gene>
<dbReference type="EMBL" id="BAABAK010000003">
    <property type="protein sequence ID" value="GAA3955286.1"/>
    <property type="molecule type" value="Genomic_DNA"/>
</dbReference>
<dbReference type="Gene3D" id="3.40.10.10">
    <property type="entry name" value="DNA Methylphosphotriester Repair Domain"/>
    <property type="match status" value="1"/>
</dbReference>
<protein>
    <recommendedName>
        <fullName evidence="2">Ada DNA repair metal-binding domain-containing protein</fullName>
    </recommendedName>
</protein>
<evidence type="ECO:0000256" key="1">
    <source>
        <dbReference type="ARBA" id="ARBA00023159"/>
    </source>
</evidence>
<evidence type="ECO:0000313" key="4">
    <source>
        <dbReference type="Proteomes" id="UP001501081"/>
    </source>
</evidence>
<keyword evidence="1" id="KW-0010">Activator</keyword>
<dbReference type="InterPro" id="IPR035451">
    <property type="entry name" value="Ada-like_dom_sf"/>
</dbReference>
<dbReference type="RefSeq" id="WP_344764936.1">
    <property type="nucleotide sequence ID" value="NZ_BAABAK010000003.1"/>
</dbReference>
<dbReference type="InterPro" id="IPR004026">
    <property type="entry name" value="Ada_DNA_repair_Zn-bd"/>
</dbReference>
<comment type="caution">
    <text evidence="3">The sequence shown here is derived from an EMBL/GenBank/DDBJ whole genome shotgun (WGS) entry which is preliminary data.</text>
</comment>
<reference evidence="4" key="1">
    <citation type="journal article" date="2019" name="Int. J. Syst. Evol. Microbiol.">
        <title>The Global Catalogue of Microorganisms (GCM) 10K type strain sequencing project: providing services to taxonomists for standard genome sequencing and annotation.</title>
        <authorList>
            <consortium name="The Broad Institute Genomics Platform"/>
            <consortium name="The Broad Institute Genome Sequencing Center for Infectious Disease"/>
            <person name="Wu L."/>
            <person name="Ma J."/>
        </authorList>
    </citation>
    <scope>NUCLEOTIDE SEQUENCE [LARGE SCALE GENOMIC DNA]</scope>
    <source>
        <strain evidence="4">JCM 17338</strain>
    </source>
</reference>
<evidence type="ECO:0000313" key="3">
    <source>
        <dbReference type="EMBL" id="GAA3955286.1"/>
    </source>
</evidence>
<feature type="domain" description="Ada DNA repair metal-binding" evidence="2">
    <location>
        <begin position="14"/>
        <end position="71"/>
    </location>
</feature>
<organism evidence="3 4">
    <name type="scientific">Pedobacter ginsengiterrae</name>
    <dbReference type="NCBI Taxonomy" id="871696"/>
    <lineage>
        <taxon>Bacteria</taxon>
        <taxon>Pseudomonadati</taxon>
        <taxon>Bacteroidota</taxon>
        <taxon>Sphingobacteriia</taxon>
        <taxon>Sphingobacteriales</taxon>
        <taxon>Sphingobacteriaceae</taxon>
        <taxon>Pedobacter</taxon>
    </lineage>
</organism>
<evidence type="ECO:0000259" key="2">
    <source>
        <dbReference type="Pfam" id="PF02805"/>
    </source>
</evidence>
<keyword evidence="4" id="KW-1185">Reference proteome</keyword>
<dbReference type="SUPFAM" id="SSF57884">
    <property type="entry name" value="Ada DNA repair protein, N-terminal domain (N-Ada 10)"/>
    <property type="match status" value="1"/>
</dbReference>